<evidence type="ECO:0000256" key="2">
    <source>
        <dbReference type="ARBA" id="ARBA00023125"/>
    </source>
</evidence>
<evidence type="ECO:0000313" key="7">
    <source>
        <dbReference type="Proteomes" id="UP001062738"/>
    </source>
</evidence>
<dbReference type="CDD" id="cd00090">
    <property type="entry name" value="HTH_ARSR"/>
    <property type="match status" value="1"/>
</dbReference>
<keyword evidence="1" id="KW-0805">Transcription regulation</keyword>
<reference evidence="6" key="1">
    <citation type="submission" date="2022-09" db="EMBL/GenBank/DDBJ databases">
        <authorList>
            <person name="Zoaiter M."/>
        </authorList>
    </citation>
    <scope>NUCLEOTIDE SEQUENCE</scope>
    <source>
        <strain evidence="6">DSM 19848</strain>
    </source>
</reference>
<evidence type="ECO:0000256" key="1">
    <source>
        <dbReference type="ARBA" id="ARBA00023015"/>
    </source>
</evidence>
<feature type="domain" description="HTH hxlR-type" evidence="5">
    <location>
        <begin position="5"/>
        <end position="118"/>
    </location>
</feature>
<dbReference type="Proteomes" id="UP001062738">
    <property type="component" value="Unassembled WGS sequence"/>
</dbReference>
<sequence>MERICKNITNEILEQNKDIFGVLYIQTILAGKWKIAILWFLKDKAQRYNEIKKFLKTVSQAALTKQLRELENDKIVNRKIYNEIPPKVEYSLTERGKQLIPILLEMKDIGVSFLDKDFKV</sequence>
<proteinExistence type="predicted"/>
<gene>
    <name evidence="6" type="ORF">OCK72_09965</name>
</gene>
<keyword evidence="2" id="KW-0238">DNA-binding</keyword>
<dbReference type="PROSITE" id="PS51118">
    <property type="entry name" value="HTH_HXLR"/>
    <property type="match status" value="1"/>
</dbReference>
<dbReference type="InterPro" id="IPR036390">
    <property type="entry name" value="WH_DNA-bd_sf"/>
</dbReference>
<dbReference type="EMBL" id="JAOXXL010000036">
    <property type="protein sequence ID" value="MCY7008951.1"/>
    <property type="molecule type" value="Genomic_DNA"/>
</dbReference>
<accession>A0ABT4DK26</accession>
<organism evidence="6 7">
    <name type="scientific">Fusobacterium simiae</name>
    <dbReference type="NCBI Taxonomy" id="855"/>
    <lineage>
        <taxon>Bacteria</taxon>
        <taxon>Fusobacteriati</taxon>
        <taxon>Fusobacteriota</taxon>
        <taxon>Fusobacteriia</taxon>
        <taxon>Fusobacteriales</taxon>
        <taxon>Fusobacteriaceae</taxon>
        <taxon>Fusobacterium</taxon>
    </lineage>
</organism>
<protein>
    <submittedName>
        <fullName evidence="6">Winged helix-turn-helix transcriptional regulator</fullName>
    </submittedName>
</protein>
<keyword evidence="3" id="KW-0804">Transcription</keyword>
<keyword evidence="4" id="KW-0812">Transmembrane</keyword>
<name>A0ABT4DK26_FUSSI</name>
<dbReference type="PANTHER" id="PTHR33204">
    <property type="entry name" value="TRANSCRIPTIONAL REGULATOR, MARR FAMILY"/>
    <property type="match status" value="1"/>
</dbReference>
<evidence type="ECO:0000259" key="5">
    <source>
        <dbReference type="PROSITE" id="PS51118"/>
    </source>
</evidence>
<evidence type="ECO:0000256" key="3">
    <source>
        <dbReference type="ARBA" id="ARBA00023163"/>
    </source>
</evidence>
<dbReference type="SUPFAM" id="SSF46785">
    <property type="entry name" value="Winged helix' DNA-binding domain"/>
    <property type="match status" value="1"/>
</dbReference>
<dbReference type="InterPro" id="IPR002577">
    <property type="entry name" value="HTH_HxlR"/>
</dbReference>
<evidence type="ECO:0000313" key="6">
    <source>
        <dbReference type="EMBL" id="MCY7008951.1"/>
    </source>
</evidence>
<dbReference type="RefSeq" id="WP_265152686.1">
    <property type="nucleotide sequence ID" value="NZ_JAOXXL010000036.1"/>
</dbReference>
<keyword evidence="4" id="KW-0472">Membrane</keyword>
<feature type="transmembrane region" description="Helical" evidence="4">
    <location>
        <begin position="19"/>
        <end position="41"/>
    </location>
</feature>
<dbReference type="Pfam" id="PF01638">
    <property type="entry name" value="HxlR"/>
    <property type="match status" value="1"/>
</dbReference>
<keyword evidence="4" id="KW-1133">Transmembrane helix</keyword>
<evidence type="ECO:0000256" key="4">
    <source>
        <dbReference type="SAM" id="Phobius"/>
    </source>
</evidence>
<comment type="caution">
    <text evidence="6">The sequence shown here is derived from an EMBL/GenBank/DDBJ whole genome shotgun (WGS) entry which is preliminary data.</text>
</comment>
<dbReference type="Gene3D" id="1.10.10.10">
    <property type="entry name" value="Winged helix-like DNA-binding domain superfamily/Winged helix DNA-binding domain"/>
    <property type="match status" value="1"/>
</dbReference>
<dbReference type="InterPro" id="IPR011991">
    <property type="entry name" value="ArsR-like_HTH"/>
</dbReference>
<dbReference type="InterPro" id="IPR036388">
    <property type="entry name" value="WH-like_DNA-bd_sf"/>
</dbReference>
<dbReference type="PANTHER" id="PTHR33204:SF29">
    <property type="entry name" value="TRANSCRIPTIONAL REGULATOR"/>
    <property type="match status" value="1"/>
</dbReference>
<keyword evidence="7" id="KW-1185">Reference proteome</keyword>